<keyword evidence="5" id="KW-0067">ATP-binding</keyword>
<dbReference type="Gene3D" id="3.40.50.300">
    <property type="entry name" value="P-loop containing nucleotide triphosphate hydrolases"/>
    <property type="match status" value="1"/>
</dbReference>
<dbReference type="InterPro" id="IPR008995">
    <property type="entry name" value="Mo/tungstate-bd_C_term_dom"/>
</dbReference>
<keyword evidence="4" id="KW-0547">Nucleotide-binding</keyword>
<sequence length="339" mass="36678">MNLGNAVSYLRLENITKTFDGNAALGGVSLSLAKGEFVTILGPSGCGKTTLLNILSGVMTPDSGHLFLEGKDISLLPPEKRNFGMVFQNYALFPNLTVRDNIGYGLFAKPKKEANDRIDSLLNLTGLHGLDARYPLELSGGQRQRVALARALATNPAVLLLDEPLSALDAQVRMALGQELLRLQRETGITTVMVTHDQQEALALADRVVLMNDGRIVQAGDPGTLYAAPATPFAGDFIGHMNTVCMPALNNGVPSGIRFEEVRVAVPSEIALARPNTWVGQVMHSALMGSYYRVEILLNDFSTRIYADVPRASLEAPFARRDLVAVTLPGEKLLVWNEP</sequence>
<evidence type="ECO:0000256" key="4">
    <source>
        <dbReference type="ARBA" id="ARBA00022741"/>
    </source>
</evidence>
<dbReference type="GO" id="GO:0005524">
    <property type="term" value="F:ATP binding"/>
    <property type="evidence" value="ECO:0007669"/>
    <property type="project" value="UniProtKB-KW"/>
</dbReference>
<dbReference type="PANTHER" id="PTHR42781">
    <property type="entry name" value="SPERMIDINE/PUTRESCINE IMPORT ATP-BINDING PROTEIN POTA"/>
    <property type="match status" value="1"/>
</dbReference>
<keyword evidence="6" id="KW-1278">Translocase</keyword>
<keyword evidence="2" id="KW-1003">Cell membrane</keyword>
<evidence type="ECO:0000256" key="6">
    <source>
        <dbReference type="ARBA" id="ARBA00022967"/>
    </source>
</evidence>
<accession>A0A212IYF1</accession>
<keyword evidence="3" id="KW-0997">Cell inner membrane</keyword>
<dbReference type="AlphaFoldDB" id="A0A212IYF1"/>
<evidence type="ECO:0000313" key="9">
    <source>
        <dbReference type="EMBL" id="SBV91965.1"/>
    </source>
</evidence>
<name>A0A212IYF1_9DELT</name>
<evidence type="ECO:0000256" key="1">
    <source>
        <dbReference type="ARBA" id="ARBA00022448"/>
    </source>
</evidence>
<dbReference type="SUPFAM" id="SSF50331">
    <property type="entry name" value="MOP-like"/>
    <property type="match status" value="1"/>
</dbReference>
<dbReference type="InterPro" id="IPR003593">
    <property type="entry name" value="AAA+_ATPase"/>
</dbReference>
<evidence type="ECO:0000256" key="7">
    <source>
        <dbReference type="ARBA" id="ARBA00023136"/>
    </source>
</evidence>
<protein>
    <submittedName>
        <fullName evidence="9">ABC transporter ATP binding protein</fullName>
    </submittedName>
</protein>
<dbReference type="Pfam" id="PF00005">
    <property type="entry name" value="ABC_tran"/>
    <property type="match status" value="1"/>
</dbReference>
<evidence type="ECO:0000256" key="5">
    <source>
        <dbReference type="ARBA" id="ARBA00022840"/>
    </source>
</evidence>
<dbReference type="GO" id="GO:0016887">
    <property type="term" value="F:ATP hydrolysis activity"/>
    <property type="evidence" value="ECO:0007669"/>
    <property type="project" value="InterPro"/>
</dbReference>
<dbReference type="InterPro" id="IPR050093">
    <property type="entry name" value="ABC_SmlMolc_Importer"/>
</dbReference>
<keyword evidence="1" id="KW-0813">Transport</keyword>
<evidence type="ECO:0000259" key="8">
    <source>
        <dbReference type="PROSITE" id="PS50893"/>
    </source>
</evidence>
<keyword evidence="7" id="KW-0472">Membrane</keyword>
<dbReference type="SUPFAM" id="SSF52540">
    <property type="entry name" value="P-loop containing nucleoside triphosphate hydrolases"/>
    <property type="match status" value="1"/>
</dbReference>
<reference evidence="9" key="1">
    <citation type="submission" date="2016-04" db="EMBL/GenBank/DDBJ databases">
        <authorList>
            <person name="Evans L.H."/>
            <person name="Alamgir A."/>
            <person name="Owens N."/>
            <person name="Weber N.D."/>
            <person name="Virtaneva K."/>
            <person name="Barbian K."/>
            <person name="Babar A."/>
            <person name="Rosenke K."/>
        </authorList>
    </citation>
    <scope>NUCLEOTIDE SEQUENCE</scope>
    <source>
        <strain evidence="9">86</strain>
    </source>
</reference>
<dbReference type="PROSITE" id="PS50893">
    <property type="entry name" value="ABC_TRANSPORTER_2"/>
    <property type="match status" value="1"/>
</dbReference>
<evidence type="ECO:0000256" key="2">
    <source>
        <dbReference type="ARBA" id="ARBA00022475"/>
    </source>
</evidence>
<organism evidence="9">
    <name type="scientific">uncultured delta proteobacterium</name>
    <dbReference type="NCBI Taxonomy" id="34034"/>
    <lineage>
        <taxon>Bacteria</taxon>
        <taxon>Deltaproteobacteria</taxon>
        <taxon>environmental samples</taxon>
    </lineage>
</organism>
<dbReference type="GO" id="GO:0015697">
    <property type="term" value="P:quaternary ammonium group transport"/>
    <property type="evidence" value="ECO:0007669"/>
    <property type="project" value="UniProtKB-ARBA"/>
</dbReference>
<dbReference type="InterPro" id="IPR003439">
    <property type="entry name" value="ABC_transporter-like_ATP-bd"/>
</dbReference>
<gene>
    <name evidence="9" type="ORF">KL86DPRO_10280</name>
</gene>
<dbReference type="PROSITE" id="PS00211">
    <property type="entry name" value="ABC_TRANSPORTER_1"/>
    <property type="match status" value="1"/>
</dbReference>
<dbReference type="PANTHER" id="PTHR42781:SF5">
    <property type="entry name" value="PUTRESCINE TRANSPORT ATP-BINDING PROTEIN POTG"/>
    <property type="match status" value="1"/>
</dbReference>
<feature type="domain" description="ABC transporter" evidence="8">
    <location>
        <begin position="10"/>
        <end position="238"/>
    </location>
</feature>
<dbReference type="SMART" id="SM00382">
    <property type="entry name" value="AAA"/>
    <property type="match status" value="1"/>
</dbReference>
<evidence type="ECO:0000256" key="3">
    <source>
        <dbReference type="ARBA" id="ARBA00022519"/>
    </source>
</evidence>
<dbReference type="FunFam" id="3.40.50.300:FF:000425">
    <property type="entry name" value="Probable ABC transporter, ATP-binding subunit"/>
    <property type="match status" value="1"/>
</dbReference>
<dbReference type="InterPro" id="IPR017871">
    <property type="entry name" value="ABC_transporter-like_CS"/>
</dbReference>
<dbReference type="InterPro" id="IPR027417">
    <property type="entry name" value="P-loop_NTPase"/>
</dbReference>
<dbReference type="EMBL" id="FLUQ01000001">
    <property type="protein sequence ID" value="SBV91965.1"/>
    <property type="molecule type" value="Genomic_DNA"/>
</dbReference>
<proteinExistence type="predicted"/>